<sequence length="349" mass="37570">MAHRILITGASGYLGGTLLARLESAGLPPYEKLYALVRTAGQANAVKQYGAESTTFDTKDEVATKEFIVANKITIVFFLIDAMRSELQVNFIKALAEVKKATGRDVHFLHTSGAKIFSSHAGAPTDRPLYDDELGLYDIQRAQKSAIPLMNSAIATNNTVIEQAESHGVRAYIFVPCIVYGKGEGFGNPISIQTVAIVKAAKAVGWVCSVDSGRPTWPVCHVLDNAHLYLELLRQILSDKNPGSGKNGYYLASPGSVAWQDLYAGMAAALAKRGIISDATVQRASDETMADMGAALGCPKEIVPLQLGGLCTFTARNGEKIGWRPEFPSTHILDTADEEVALILDNLDR</sequence>
<comment type="caution">
    <text evidence="2">The sequence shown here is derived from an EMBL/GenBank/DDBJ whole genome shotgun (WGS) entry which is preliminary data.</text>
</comment>
<feature type="domain" description="NAD-dependent epimerase/dehydratase" evidence="1">
    <location>
        <begin position="5"/>
        <end position="238"/>
    </location>
</feature>
<accession>A0AA38Y2N0</accession>
<reference evidence="2" key="1">
    <citation type="submission" date="2022-10" db="EMBL/GenBank/DDBJ databases">
        <title>Culturing micro-colonial fungi from biological soil crusts in the Mojave desert and describing Neophaeococcomyces mojavensis, and introducing the new genera and species Taxawa tesnikishii.</title>
        <authorList>
            <person name="Kurbessoian T."/>
            <person name="Stajich J.E."/>
        </authorList>
    </citation>
    <scope>NUCLEOTIDE SEQUENCE</scope>
    <source>
        <strain evidence="2">TK_35</strain>
    </source>
</reference>
<proteinExistence type="predicted"/>
<evidence type="ECO:0000313" key="3">
    <source>
        <dbReference type="Proteomes" id="UP001172681"/>
    </source>
</evidence>
<dbReference type="InterPro" id="IPR036291">
    <property type="entry name" value="NAD(P)-bd_dom_sf"/>
</dbReference>
<dbReference type="Pfam" id="PF01370">
    <property type="entry name" value="Epimerase"/>
    <property type="match status" value="1"/>
</dbReference>
<dbReference type="AlphaFoldDB" id="A0AA38Y2N0"/>
<gene>
    <name evidence="2" type="ORF">H2204_007023</name>
</gene>
<dbReference type="InterPro" id="IPR001509">
    <property type="entry name" value="Epimerase_deHydtase"/>
</dbReference>
<evidence type="ECO:0000313" key="2">
    <source>
        <dbReference type="EMBL" id="KAJ9633473.1"/>
    </source>
</evidence>
<dbReference type="GO" id="GO:0005737">
    <property type="term" value="C:cytoplasm"/>
    <property type="evidence" value="ECO:0007669"/>
    <property type="project" value="TreeGrafter"/>
</dbReference>
<dbReference type="PANTHER" id="PTHR48079">
    <property type="entry name" value="PROTEIN YEEZ"/>
    <property type="match status" value="1"/>
</dbReference>
<name>A0AA38Y2N0_9EURO</name>
<organism evidence="2 3">
    <name type="scientific">Knufia peltigerae</name>
    <dbReference type="NCBI Taxonomy" id="1002370"/>
    <lineage>
        <taxon>Eukaryota</taxon>
        <taxon>Fungi</taxon>
        <taxon>Dikarya</taxon>
        <taxon>Ascomycota</taxon>
        <taxon>Pezizomycotina</taxon>
        <taxon>Eurotiomycetes</taxon>
        <taxon>Chaetothyriomycetidae</taxon>
        <taxon>Chaetothyriales</taxon>
        <taxon>Trichomeriaceae</taxon>
        <taxon>Knufia</taxon>
    </lineage>
</organism>
<evidence type="ECO:0000259" key="1">
    <source>
        <dbReference type="Pfam" id="PF01370"/>
    </source>
</evidence>
<dbReference type="PANTHER" id="PTHR48079:SF6">
    <property type="entry name" value="NAD(P)-BINDING DOMAIN-CONTAINING PROTEIN-RELATED"/>
    <property type="match status" value="1"/>
</dbReference>
<protein>
    <recommendedName>
        <fullName evidence="1">NAD-dependent epimerase/dehydratase domain-containing protein</fullName>
    </recommendedName>
</protein>
<dbReference type="GO" id="GO:0004029">
    <property type="term" value="F:aldehyde dehydrogenase (NAD+) activity"/>
    <property type="evidence" value="ECO:0007669"/>
    <property type="project" value="TreeGrafter"/>
</dbReference>
<dbReference type="SUPFAM" id="SSF51735">
    <property type="entry name" value="NAD(P)-binding Rossmann-fold domains"/>
    <property type="match status" value="1"/>
</dbReference>
<dbReference type="EMBL" id="JAPDRN010000046">
    <property type="protein sequence ID" value="KAJ9633473.1"/>
    <property type="molecule type" value="Genomic_DNA"/>
</dbReference>
<dbReference type="Proteomes" id="UP001172681">
    <property type="component" value="Unassembled WGS sequence"/>
</dbReference>
<dbReference type="Gene3D" id="3.40.50.720">
    <property type="entry name" value="NAD(P)-binding Rossmann-like Domain"/>
    <property type="match status" value="1"/>
</dbReference>
<keyword evidence="3" id="KW-1185">Reference proteome</keyword>
<dbReference type="InterPro" id="IPR051783">
    <property type="entry name" value="NAD(P)-dependent_oxidoreduct"/>
</dbReference>